<dbReference type="Gene3D" id="3.90.870.10">
    <property type="entry name" value="DHBP synthase"/>
    <property type="match status" value="1"/>
</dbReference>
<accession>A0A9D2RQL4</accession>
<dbReference type="InterPro" id="IPR006070">
    <property type="entry name" value="Sua5-like_dom"/>
</dbReference>
<organism evidence="2 3">
    <name type="scientific">Candidatus Brachybacterium merdavium</name>
    <dbReference type="NCBI Taxonomy" id="2838513"/>
    <lineage>
        <taxon>Bacteria</taxon>
        <taxon>Bacillati</taxon>
        <taxon>Actinomycetota</taxon>
        <taxon>Actinomycetes</taxon>
        <taxon>Micrococcales</taxon>
        <taxon>Dermabacteraceae</taxon>
        <taxon>Brachybacterium</taxon>
    </lineage>
</organism>
<dbReference type="GO" id="GO:0003725">
    <property type="term" value="F:double-stranded RNA binding"/>
    <property type="evidence" value="ECO:0007669"/>
    <property type="project" value="InterPro"/>
</dbReference>
<gene>
    <name evidence="2" type="ORF">H9786_14880</name>
</gene>
<dbReference type="AlphaFoldDB" id="A0A9D2RQL4"/>
<comment type="caution">
    <text evidence="2">The sequence shown here is derived from an EMBL/GenBank/DDBJ whole genome shotgun (WGS) entry which is preliminary data.</text>
</comment>
<reference evidence="2" key="1">
    <citation type="journal article" date="2021" name="PeerJ">
        <title>Extensive microbial diversity within the chicken gut microbiome revealed by metagenomics and culture.</title>
        <authorList>
            <person name="Gilroy R."/>
            <person name="Ravi A."/>
            <person name="Getino M."/>
            <person name="Pursley I."/>
            <person name="Horton D.L."/>
            <person name="Alikhan N.F."/>
            <person name="Baker D."/>
            <person name="Gharbi K."/>
            <person name="Hall N."/>
            <person name="Watson M."/>
            <person name="Adriaenssens E.M."/>
            <person name="Foster-Nyarko E."/>
            <person name="Jarju S."/>
            <person name="Secka A."/>
            <person name="Antonio M."/>
            <person name="Oren A."/>
            <person name="Chaudhuri R.R."/>
            <person name="La Ragione R."/>
            <person name="Hildebrand F."/>
            <person name="Pallen M.J."/>
        </authorList>
    </citation>
    <scope>NUCLEOTIDE SEQUENCE</scope>
    <source>
        <strain evidence="2">ChiHjej13B12-24818</strain>
    </source>
</reference>
<dbReference type="PROSITE" id="PS51163">
    <property type="entry name" value="YRDC"/>
    <property type="match status" value="1"/>
</dbReference>
<evidence type="ECO:0000259" key="1">
    <source>
        <dbReference type="PROSITE" id="PS51163"/>
    </source>
</evidence>
<dbReference type="PANTHER" id="PTHR42828">
    <property type="entry name" value="DHBP SYNTHASE RIBB-LIKE ALPHA/BETA DOMAIN-CONTAINING PROTEIN"/>
    <property type="match status" value="1"/>
</dbReference>
<dbReference type="EMBL" id="DWZH01000118">
    <property type="protein sequence ID" value="HJB11781.1"/>
    <property type="molecule type" value="Genomic_DNA"/>
</dbReference>
<dbReference type="InterPro" id="IPR017945">
    <property type="entry name" value="DHBP_synth_RibB-like_a/b_dom"/>
</dbReference>
<name>A0A9D2RQL4_9MICO</name>
<evidence type="ECO:0000313" key="3">
    <source>
        <dbReference type="Proteomes" id="UP000823823"/>
    </source>
</evidence>
<dbReference type="NCBIfam" id="TIGR00057">
    <property type="entry name" value="L-threonylcarbamoyladenylate synthase"/>
    <property type="match status" value="1"/>
</dbReference>
<feature type="domain" description="YrdC-like" evidence="1">
    <location>
        <begin position="20"/>
        <end position="206"/>
    </location>
</feature>
<sequence length="211" mass="22957">MARSSPTAKYLEIHPVDPQPRLVGQAVDILRRGGLIAYPTDSCYALGCTLDARDALARIRRIRQVGKNHHFTLVCANFAQLGQFVLVSNPTFRLVKNATPGPYTFILPATREVPRRMAHPKKHTVGVRIPDHRVARALVDALGEPIVSSTLLLPGHEDPPAEGWEVHELLGAQLDAIVDSGQVGVEPTTVVDLSGGELDVRREGAGDISRF</sequence>
<dbReference type="Pfam" id="PF01300">
    <property type="entry name" value="Sua5_yciO_yrdC"/>
    <property type="match status" value="1"/>
</dbReference>
<evidence type="ECO:0000313" key="2">
    <source>
        <dbReference type="EMBL" id="HJB11781.1"/>
    </source>
</evidence>
<reference evidence="2" key="2">
    <citation type="submission" date="2021-04" db="EMBL/GenBank/DDBJ databases">
        <authorList>
            <person name="Gilroy R."/>
        </authorList>
    </citation>
    <scope>NUCLEOTIDE SEQUENCE</scope>
    <source>
        <strain evidence="2">ChiHjej13B12-24818</strain>
    </source>
</reference>
<dbReference type="SUPFAM" id="SSF55821">
    <property type="entry name" value="YrdC/RibB"/>
    <property type="match status" value="1"/>
</dbReference>
<protein>
    <submittedName>
        <fullName evidence="2">Threonylcarbamoyl-AMP synthase</fullName>
    </submittedName>
</protein>
<dbReference type="Proteomes" id="UP000823823">
    <property type="component" value="Unassembled WGS sequence"/>
</dbReference>
<dbReference type="InterPro" id="IPR052532">
    <property type="entry name" value="SUA5_domain"/>
</dbReference>
<dbReference type="PANTHER" id="PTHR42828:SF3">
    <property type="entry name" value="THREONYLCARBAMOYL-AMP SYNTHASE"/>
    <property type="match status" value="1"/>
</dbReference>
<proteinExistence type="predicted"/>